<proteinExistence type="inferred from homology"/>
<protein>
    <recommendedName>
        <fullName evidence="7">LITAF domain-containing protein</fullName>
    </recommendedName>
</protein>
<comment type="similarity">
    <text evidence="2">Belongs to the CDIP1/LITAF family.</text>
</comment>
<evidence type="ECO:0000313" key="9">
    <source>
        <dbReference type="Proteomes" id="UP001152649"/>
    </source>
</evidence>
<gene>
    <name evidence="8" type="ORF">PSALAMII_LOCUS3049</name>
</gene>
<dbReference type="Pfam" id="PF10601">
    <property type="entry name" value="zf-LITAF-like"/>
    <property type="match status" value="1"/>
</dbReference>
<dbReference type="AlphaFoldDB" id="A0A9W4NDT3"/>
<evidence type="ECO:0000256" key="5">
    <source>
        <dbReference type="ARBA" id="ARBA00023136"/>
    </source>
</evidence>
<keyword evidence="9" id="KW-1185">Reference proteome</keyword>
<organism evidence="8 9">
    <name type="scientific">Penicillium salamii</name>
    <dbReference type="NCBI Taxonomy" id="1612424"/>
    <lineage>
        <taxon>Eukaryota</taxon>
        <taxon>Fungi</taxon>
        <taxon>Dikarya</taxon>
        <taxon>Ascomycota</taxon>
        <taxon>Pezizomycotina</taxon>
        <taxon>Eurotiomycetes</taxon>
        <taxon>Eurotiomycetidae</taxon>
        <taxon>Eurotiales</taxon>
        <taxon>Aspergillaceae</taxon>
        <taxon>Penicillium</taxon>
    </lineage>
</organism>
<keyword evidence="5" id="KW-0472">Membrane</keyword>
<evidence type="ECO:0000256" key="1">
    <source>
        <dbReference type="ARBA" id="ARBA00004170"/>
    </source>
</evidence>
<dbReference type="GO" id="GO:0008270">
    <property type="term" value="F:zinc ion binding"/>
    <property type="evidence" value="ECO:0007669"/>
    <property type="project" value="TreeGrafter"/>
</dbReference>
<evidence type="ECO:0000259" key="7">
    <source>
        <dbReference type="PROSITE" id="PS51837"/>
    </source>
</evidence>
<sequence>MSTSDKETVAQVPATAGPVQDKETTAPTTAPTTAETNPLAAEESTAEATRSTEAPSVIPSALPPTYEDTQKEAVAVPPAAIINNGDSIEAARTQPIYPTYDEKRAMNEQAQAPVPVDPRLVPLEKLYDEPKLISCPFCYQNAMTRVNKESTGSTSMAALGCCLFGGICCAFLPYCMEMCHDAHHFCTNCGQKVALVPHDAPVQVFSPSNPGMVTVPPKPVQAPEAVLKN</sequence>
<dbReference type="PANTHER" id="PTHR23292">
    <property type="entry name" value="LIPOPOLYSACCHARIDE-INDUCED TUMOR NECROSIS FACTOR-ALPHA FACTOR"/>
    <property type="match status" value="1"/>
</dbReference>
<dbReference type="PROSITE" id="PS51837">
    <property type="entry name" value="LITAF"/>
    <property type="match status" value="1"/>
</dbReference>
<evidence type="ECO:0000256" key="2">
    <source>
        <dbReference type="ARBA" id="ARBA00005975"/>
    </source>
</evidence>
<evidence type="ECO:0000256" key="6">
    <source>
        <dbReference type="SAM" id="MobiDB-lite"/>
    </source>
</evidence>
<comment type="caution">
    <text evidence="8">The sequence shown here is derived from an EMBL/GenBank/DDBJ whole genome shotgun (WGS) entry which is preliminary data.</text>
</comment>
<name>A0A9W4NDT3_9EURO</name>
<evidence type="ECO:0000313" key="8">
    <source>
        <dbReference type="EMBL" id="CAG8347625.1"/>
    </source>
</evidence>
<dbReference type="PANTHER" id="PTHR23292:SF14">
    <property type="entry name" value="FI16615P1-RELATED"/>
    <property type="match status" value="1"/>
</dbReference>
<reference evidence="8" key="1">
    <citation type="submission" date="2021-07" db="EMBL/GenBank/DDBJ databases">
        <authorList>
            <person name="Branca A.L. A."/>
        </authorList>
    </citation>
    <scope>NUCLEOTIDE SEQUENCE</scope>
</reference>
<evidence type="ECO:0000256" key="3">
    <source>
        <dbReference type="ARBA" id="ARBA00022723"/>
    </source>
</evidence>
<evidence type="ECO:0000256" key="4">
    <source>
        <dbReference type="ARBA" id="ARBA00022833"/>
    </source>
</evidence>
<accession>A0A9W4NDT3</accession>
<feature type="compositionally biased region" description="Low complexity" evidence="6">
    <location>
        <begin position="25"/>
        <end position="56"/>
    </location>
</feature>
<dbReference type="GO" id="GO:0016020">
    <property type="term" value="C:membrane"/>
    <property type="evidence" value="ECO:0007669"/>
    <property type="project" value="UniProtKB-SubCell"/>
</dbReference>
<keyword evidence="4" id="KW-0862">Zinc</keyword>
<feature type="region of interest" description="Disordered" evidence="6">
    <location>
        <begin position="1"/>
        <end position="64"/>
    </location>
</feature>
<keyword evidence="3" id="KW-0479">Metal-binding</keyword>
<dbReference type="InterPro" id="IPR037519">
    <property type="entry name" value="LITAF_fam"/>
</dbReference>
<feature type="domain" description="LITAF" evidence="7">
    <location>
        <begin position="115"/>
        <end position="198"/>
    </location>
</feature>
<dbReference type="SMART" id="SM00714">
    <property type="entry name" value="LITAF"/>
    <property type="match status" value="1"/>
</dbReference>
<dbReference type="Proteomes" id="UP001152649">
    <property type="component" value="Unassembled WGS sequence"/>
</dbReference>
<dbReference type="OrthoDB" id="5599753at2759"/>
<comment type="subcellular location">
    <subcellularLocation>
        <location evidence="1">Membrane</location>
        <topology evidence="1">Peripheral membrane protein</topology>
    </subcellularLocation>
</comment>
<dbReference type="EMBL" id="CAJVPG010000111">
    <property type="protein sequence ID" value="CAG8347625.1"/>
    <property type="molecule type" value="Genomic_DNA"/>
</dbReference>
<dbReference type="InterPro" id="IPR006629">
    <property type="entry name" value="LITAF"/>
</dbReference>